<dbReference type="GeneID" id="17359104"/>
<proteinExistence type="inferred from homology"/>
<name>E1Z2X6_CHLVA</name>
<dbReference type="Gene3D" id="3.30.559.10">
    <property type="entry name" value="Chloramphenicol acetyltransferase-like domain"/>
    <property type="match status" value="1"/>
</dbReference>
<dbReference type="GO" id="GO:0016746">
    <property type="term" value="F:acyltransferase activity"/>
    <property type="evidence" value="ECO:0007669"/>
    <property type="project" value="UniProtKB-KW"/>
</dbReference>
<feature type="domain" description="Lipoyl-binding" evidence="4">
    <location>
        <begin position="1"/>
        <end position="72"/>
    </location>
</feature>
<dbReference type="FunFam" id="2.40.50.100:FF:000010">
    <property type="entry name" value="Acetyltransferase component of pyruvate dehydrogenase complex"/>
    <property type="match status" value="1"/>
</dbReference>
<dbReference type="InterPro" id="IPR000089">
    <property type="entry name" value="Biotin_lipoyl"/>
</dbReference>
<evidence type="ECO:0000313" key="6">
    <source>
        <dbReference type="EMBL" id="EFN59744.1"/>
    </source>
</evidence>
<evidence type="ECO:0000256" key="2">
    <source>
        <dbReference type="ARBA" id="ARBA00022823"/>
    </source>
</evidence>
<keyword evidence="2 3" id="KW-0450">Lipoyl</keyword>
<reference evidence="6 7" key="1">
    <citation type="journal article" date="2010" name="Plant Cell">
        <title>The Chlorella variabilis NC64A genome reveals adaptation to photosymbiosis, coevolution with viruses, and cryptic sex.</title>
        <authorList>
            <person name="Blanc G."/>
            <person name="Duncan G."/>
            <person name="Agarkova I."/>
            <person name="Borodovsky M."/>
            <person name="Gurnon J."/>
            <person name="Kuo A."/>
            <person name="Lindquist E."/>
            <person name="Lucas S."/>
            <person name="Pangilinan J."/>
            <person name="Polle J."/>
            <person name="Salamov A."/>
            <person name="Terry A."/>
            <person name="Yamada T."/>
            <person name="Dunigan D.D."/>
            <person name="Grigoriev I.V."/>
            <person name="Claverie J.M."/>
            <person name="Van Etten J.L."/>
        </authorList>
    </citation>
    <scope>NUCLEOTIDE SEQUENCE [LARGE SCALE GENOMIC DNA]</scope>
    <source>
        <strain evidence="6 7">NC64A</strain>
    </source>
</reference>
<dbReference type="PROSITE" id="PS50968">
    <property type="entry name" value="BIOTINYL_LIPOYL"/>
    <property type="match status" value="1"/>
</dbReference>
<dbReference type="PROSITE" id="PS51826">
    <property type="entry name" value="PSBD"/>
    <property type="match status" value="1"/>
</dbReference>
<evidence type="ECO:0000259" key="5">
    <source>
        <dbReference type="PROSITE" id="PS51826"/>
    </source>
</evidence>
<dbReference type="RefSeq" id="XP_005851846.1">
    <property type="nucleotide sequence ID" value="XM_005851784.1"/>
</dbReference>
<dbReference type="PANTHER" id="PTHR23151">
    <property type="entry name" value="DIHYDROLIPOAMIDE ACETYL/SUCCINYL-TRANSFERASE-RELATED"/>
    <property type="match status" value="1"/>
</dbReference>
<dbReference type="EMBL" id="GL433835">
    <property type="protein sequence ID" value="EFN59744.1"/>
    <property type="molecule type" value="Genomic_DNA"/>
</dbReference>
<dbReference type="GO" id="GO:0005739">
    <property type="term" value="C:mitochondrion"/>
    <property type="evidence" value="ECO:0007669"/>
    <property type="project" value="TreeGrafter"/>
</dbReference>
<dbReference type="SUPFAM" id="SSF47005">
    <property type="entry name" value="Peripheral subunit-binding domain of 2-oxo acid dehydrogenase complex"/>
    <property type="match status" value="1"/>
</dbReference>
<comment type="cofactor">
    <cofactor evidence="3">
        <name>(R)-lipoate</name>
        <dbReference type="ChEBI" id="CHEBI:83088"/>
    </cofactor>
</comment>
<gene>
    <name evidence="6" type="ORF">CHLNCDRAFT_48412</name>
</gene>
<keyword evidence="3" id="KW-0808">Transferase</keyword>
<dbReference type="SUPFAM" id="SSF52777">
    <property type="entry name" value="CoA-dependent acyltransferases"/>
    <property type="match status" value="1"/>
</dbReference>
<dbReference type="Pfam" id="PF02817">
    <property type="entry name" value="E3_binding"/>
    <property type="match status" value="1"/>
</dbReference>
<dbReference type="Pfam" id="PF00364">
    <property type="entry name" value="Biotin_lipoyl"/>
    <property type="match status" value="1"/>
</dbReference>
<dbReference type="GO" id="GO:0006086">
    <property type="term" value="P:pyruvate decarboxylation to acetyl-CoA"/>
    <property type="evidence" value="ECO:0007669"/>
    <property type="project" value="InterPro"/>
</dbReference>
<dbReference type="GO" id="GO:0045254">
    <property type="term" value="C:pyruvate dehydrogenase complex"/>
    <property type="evidence" value="ECO:0007669"/>
    <property type="project" value="InterPro"/>
</dbReference>
<dbReference type="InterPro" id="IPR036625">
    <property type="entry name" value="E3-bd_dom_sf"/>
</dbReference>
<dbReference type="SUPFAM" id="SSF51230">
    <property type="entry name" value="Single hybrid motif"/>
    <property type="match status" value="1"/>
</dbReference>
<dbReference type="AlphaFoldDB" id="E1Z2X6"/>
<dbReference type="Pfam" id="PF00198">
    <property type="entry name" value="2-oxoacid_dh"/>
    <property type="match status" value="1"/>
</dbReference>
<evidence type="ECO:0000256" key="3">
    <source>
        <dbReference type="RuleBase" id="RU003423"/>
    </source>
</evidence>
<evidence type="ECO:0000256" key="1">
    <source>
        <dbReference type="ARBA" id="ARBA00007317"/>
    </source>
</evidence>
<organism evidence="7">
    <name type="scientific">Chlorella variabilis</name>
    <name type="common">Green alga</name>
    <dbReference type="NCBI Taxonomy" id="554065"/>
    <lineage>
        <taxon>Eukaryota</taxon>
        <taxon>Viridiplantae</taxon>
        <taxon>Chlorophyta</taxon>
        <taxon>core chlorophytes</taxon>
        <taxon>Trebouxiophyceae</taxon>
        <taxon>Chlorellales</taxon>
        <taxon>Chlorellaceae</taxon>
        <taxon>Chlorella clade</taxon>
        <taxon>Chlorella</taxon>
    </lineage>
</organism>
<dbReference type="CDD" id="cd06849">
    <property type="entry name" value="lipoyl_domain"/>
    <property type="match status" value="1"/>
</dbReference>
<evidence type="ECO:0000259" key="4">
    <source>
        <dbReference type="PROSITE" id="PS50968"/>
    </source>
</evidence>
<sequence>MPALSPTMSQGNLVAWHVKVGQEVAPGDVLADVETDKATLSWENQDEGFVAKLLVPEGAKDIAVGAPVALLVEEAEQVVAFKDYAPGGAPAAAAAEQQAPAAAAGTAAPGGAHHSDRMGPAARTLLAESGIPADLVTPTGPHGIITKGDVLAAMAAGVKAAPPAAAPRPAPAAAAAPAARQAAAAQNVPPAGAAYTDVPNSQIRKVIAQRLLESKQTIPHLYLSADVDLDGVAALRDSLKAQGAKVSVNDCVVRAVALALAEVPAANSLWDAAQEAAVPAGSVDIAIAVATDTGLITPIIRAADTKPLPQIVAEVRELAGRARANKLRPEEFQGGSFSISNLGMFGIDKFCAIVNPPQACIMAVGGARKVAVMKDGLPASKTQMTVTLSADNRVYDGEVAAAFLAAFSRHISNPYRMYG</sequence>
<dbReference type="EC" id="2.3.1.-" evidence="3"/>
<dbReference type="InterPro" id="IPR004167">
    <property type="entry name" value="PSBD"/>
</dbReference>
<dbReference type="FunFam" id="3.30.559.10:FF:000003">
    <property type="entry name" value="Acetyltransferase component of pyruvate dehydrogenase complex"/>
    <property type="match status" value="1"/>
</dbReference>
<dbReference type="Gene3D" id="4.10.320.10">
    <property type="entry name" value="E3-binding domain"/>
    <property type="match status" value="1"/>
</dbReference>
<dbReference type="InterPro" id="IPR011053">
    <property type="entry name" value="Single_hybrid_motif"/>
</dbReference>
<dbReference type="InParanoid" id="E1Z2X6"/>
<keyword evidence="7" id="KW-1185">Reference proteome</keyword>
<dbReference type="Proteomes" id="UP000008141">
    <property type="component" value="Unassembled WGS sequence"/>
</dbReference>
<feature type="domain" description="Peripheral subunit-binding (PSBD)" evidence="5">
    <location>
        <begin position="117"/>
        <end position="154"/>
    </location>
</feature>
<dbReference type="PANTHER" id="PTHR23151:SF90">
    <property type="entry name" value="DIHYDROLIPOYLLYSINE-RESIDUE ACETYLTRANSFERASE COMPONENT OF PYRUVATE DEHYDROGENASE COMPLEX, MITOCHONDRIAL-RELATED"/>
    <property type="match status" value="1"/>
</dbReference>
<accession>E1Z2X6</accession>
<dbReference type="InterPro" id="IPR023213">
    <property type="entry name" value="CAT-like_dom_sf"/>
</dbReference>
<dbReference type="eggNOG" id="KOG0557">
    <property type="taxonomic scope" value="Eukaryota"/>
</dbReference>
<dbReference type="STRING" id="554065.E1Z2X6"/>
<protein>
    <recommendedName>
        <fullName evidence="3">Dihydrolipoamide acetyltransferase component of pyruvate dehydrogenase complex</fullName>
        <ecNumber evidence="3">2.3.1.-</ecNumber>
    </recommendedName>
</protein>
<dbReference type="OrthoDB" id="537444at2759"/>
<evidence type="ECO:0000313" key="7">
    <source>
        <dbReference type="Proteomes" id="UP000008141"/>
    </source>
</evidence>
<dbReference type="OMA" id="GHWAMRF"/>
<comment type="similarity">
    <text evidence="1 3">Belongs to the 2-oxoacid dehydrogenase family.</text>
</comment>
<dbReference type="KEGG" id="cvr:CHLNCDRAFT_48412"/>
<dbReference type="Gene3D" id="2.40.50.100">
    <property type="match status" value="1"/>
</dbReference>
<dbReference type="InterPro" id="IPR001078">
    <property type="entry name" value="2-oxoacid_DH_actylTfrase"/>
</dbReference>
<keyword evidence="3" id="KW-0012">Acyltransferase</keyword>
<dbReference type="InterPro" id="IPR045257">
    <property type="entry name" value="E2/Pdx1"/>
</dbReference>